<sequence length="273" mass="27659">MSAPDDQPHTRTRYPAGTPSPGAPEAGGRRSLRTLVAVLAMVAVLVLAVAVLNRTGGSTTAAGSTPSSGAAKAATGTSGDQATAPTGTQPVTTTQNGIATGFPHTSEGAQSAAVNYAVALGSADMYADASRHTILHTITDPSAESALQARSDTSYQAQAKTFGLVNGAAPAGQTFVSRTIPVGSKNDSYSSGTATVEVWCNALGGIAGTGSVKPVAEYWFTEVLQLRWVNGDWKMSGYNQKDGPVPISGSQAASDSGAISSAVSQFGGFRYAR</sequence>
<keyword evidence="2" id="KW-1133">Transmembrane helix</keyword>
<dbReference type="Pfam" id="PF26526">
    <property type="entry name" value="DUF8175"/>
    <property type="match status" value="1"/>
</dbReference>
<proteinExistence type="predicted"/>
<evidence type="ECO:0000313" key="5">
    <source>
        <dbReference type="Proteomes" id="UP001592528"/>
    </source>
</evidence>
<comment type="caution">
    <text evidence="4">The sequence shown here is derived from an EMBL/GenBank/DDBJ whole genome shotgun (WGS) entry which is preliminary data.</text>
</comment>
<keyword evidence="2" id="KW-0472">Membrane</keyword>
<dbReference type="Proteomes" id="UP001592528">
    <property type="component" value="Unassembled WGS sequence"/>
</dbReference>
<dbReference type="InterPro" id="IPR058488">
    <property type="entry name" value="DUF8175"/>
</dbReference>
<organism evidence="4 5">
    <name type="scientific">Streptacidiphilus cavernicola</name>
    <dbReference type="NCBI Taxonomy" id="3342716"/>
    <lineage>
        <taxon>Bacteria</taxon>
        <taxon>Bacillati</taxon>
        <taxon>Actinomycetota</taxon>
        <taxon>Actinomycetes</taxon>
        <taxon>Kitasatosporales</taxon>
        <taxon>Streptomycetaceae</taxon>
        <taxon>Streptacidiphilus</taxon>
    </lineage>
</organism>
<evidence type="ECO:0000256" key="1">
    <source>
        <dbReference type="SAM" id="MobiDB-lite"/>
    </source>
</evidence>
<keyword evidence="2" id="KW-0812">Transmembrane</keyword>
<feature type="region of interest" description="Disordered" evidence="1">
    <location>
        <begin position="57"/>
        <end position="105"/>
    </location>
</feature>
<dbReference type="RefSeq" id="WP_030255876.1">
    <property type="nucleotide sequence ID" value="NZ_JBHEZZ010000051.1"/>
</dbReference>
<feature type="domain" description="DUF8175" evidence="3">
    <location>
        <begin position="61"/>
        <end position="242"/>
    </location>
</feature>
<evidence type="ECO:0000313" key="4">
    <source>
        <dbReference type="EMBL" id="MFC1407578.1"/>
    </source>
</evidence>
<protein>
    <recommendedName>
        <fullName evidence="3">DUF8175 domain-containing protein</fullName>
    </recommendedName>
</protein>
<dbReference type="EMBL" id="JBHEZZ010000051">
    <property type="protein sequence ID" value="MFC1407578.1"/>
    <property type="molecule type" value="Genomic_DNA"/>
</dbReference>
<evidence type="ECO:0000259" key="3">
    <source>
        <dbReference type="Pfam" id="PF26526"/>
    </source>
</evidence>
<evidence type="ECO:0000256" key="2">
    <source>
        <dbReference type="SAM" id="Phobius"/>
    </source>
</evidence>
<feature type="transmembrane region" description="Helical" evidence="2">
    <location>
        <begin position="34"/>
        <end position="52"/>
    </location>
</feature>
<accession>A0ABV6V1M2</accession>
<keyword evidence="5" id="KW-1185">Reference proteome</keyword>
<feature type="compositionally biased region" description="Low complexity" evidence="1">
    <location>
        <begin position="57"/>
        <end position="95"/>
    </location>
</feature>
<gene>
    <name evidence="4" type="ORF">ACEZDJ_40525</name>
</gene>
<feature type="region of interest" description="Disordered" evidence="1">
    <location>
        <begin position="1"/>
        <end position="28"/>
    </location>
</feature>
<reference evidence="4 5" key="1">
    <citation type="submission" date="2024-09" db="EMBL/GenBank/DDBJ databases">
        <authorList>
            <person name="Lee S.D."/>
        </authorList>
    </citation>
    <scope>NUCLEOTIDE SEQUENCE [LARGE SCALE GENOMIC DNA]</scope>
    <source>
        <strain evidence="4 5">N1-5</strain>
    </source>
</reference>
<name>A0ABV6V1M2_9ACTN</name>